<dbReference type="STRING" id="78410.A0A0P7AVX9"/>
<dbReference type="GO" id="GO:0016740">
    <property type="term" value="F:transferase activity"/>
    <property type="evidence" value="ECO:0007669"/>
    <property type="project" value="UniProtKB-KW"/>
</dbReference>
<dbReference type="Pfam" id="PF02458">
    <property type="entry name" value="Transferase"/>
    <property type="match status" value="1"/>
</dbReference>
<dbReference type="Proteomes" id="UP000050424">
    <property type="component" value="Unassembled WGS sequence"/>
</dbReference>
<keyword evidence="1" id="KW-0808">Transferase</keyword>
<keyword evidence="3" id="KW-1185">Reference proteome</keyword>
<evidence type="ECO:0008006" key="4">
    <source>
        <dbReference type="Google" id="ProtNLM"/>
    </source>
</evidence>
<accession>A0A0P7AVX9</accession>
<organism evidence="2 3">
    <name type="scientific">Neonectria ditissima</name>
    <dbReference type="NCBI Taxonomy" id="78410"/>
    <lineage>
        <taxon>Eukaryota</taxon>
        <taxon>Fungi</taxon>
        <taxon>Dikarya</taxon>
        <taxon>Ascomycota</taxon>
        <taxon>Pezizomycotina</taxon>
        <taxon>Sordariomycetes</taxon>
        <taxon>Hypocreomycetidae</taxon>
        <taxon>Hypocreales</taxon>
        <taxon>Nectriaceae</taxon>
        <taxon>Neonectria</taxon>
    </lineage>
</organism>
<dbReference type="PANTHER" id="PTHR31896">
    <property type="entry name" value="FAMILY REGULATORY PROTEIN, PUTATIVE (AFU_ORTHOLOGUE AFUA_3G14730)-RELATED"/>
    <property type="match status" value="1"/>
</dbReference>
<dbReference type="AlphaFoldDB" id="A0A0P7AVX9"/>
<comment type="caution">
    <text evidence="2">The sequence shown here is derived from an EMBL/GenBank/DDBJ whole genome shotgun (WGS) entry which is preliminary data.</text>
</comment>
<evidence type="ECO:0000313" key="2">
    <source>
        <dbReference type="EMBL" id="KPM42094.1"/>
    </source>
</evidence>
<name>A0A0P7AVX9_9HYPO</name>
<dbReference type="PANTHER" id="PTHR31896:SF64">
    <property type="entry name" value="TRICHOTHECENE 3-O-ACETYLTRANSFERASE"/>
    <property type="match status" value="1"/>
</dbReference>
<dbReference type="OrthoDB" id="444127at2759"/>
<sequence length="557" mass="61383">MPTTDVLILNRDRLLPNTKVVSEQVTALSLLDATTANFALTNAIWLFERPGHADGETFSLVEHLRQSLRATLDIYPQWCGHLKAVTVVNEAVSDEIRRLPQHAQRYGRVYVHYGTAHDPGVELVIARSSYTLDAIYSVSRTRDQPLWNRKTVPFKNLVPQTNIASALDPNEPNEYGVCNPSMAIQITETACGGFILAAKIAHPLADISSLVGFVKNWADVSCSMLTGDFVKSPRPLFDPGQLDAAAAGNINDEKPDAVFIQQAESLPLHRYDWWATSSKAPWPTKVPDAFEAKNLAAAGNPMPWSEWDVSAPVSEYIVHLNNHQVEFLHSEANQGASYRISRHDALVAHIWSCIMRARNLEADTGPVHCDLVYGVRPALNLGKAFLGSPTMMINVEMSGAGVTATTETAEEGKRASLQPIAQRIRETINEVGQPSHLAAFLHRLAYEASPQRLWQAFLGQRHVLVTSWARAGIYDIDFGVGSSIRYADGVVPALDGIVLIKEAPPSKSTSTHEESPVQSWTGSGIDVSINIREEDMQRLLKDPLLLPTNTEQIYFVC</sequence>
<evidence type="ECO:0000313" key="3">
    <source>
        <dbReference type="Proteomes" id="UP000050424"/>
    </source>
</evidence>
<dbReference type="Gene3D" id="3.30.559.10">
    <property type="entry name" value="Chloramphenicol acetyltransferase-like domain"/>
    <property type="match status" value="2"/>
</dbReference>
<dbReference type="InterPro" id="IPR051283">
    <property type="entry name" value="Sec_Metabolite_Acyltrans"/>
</dbReference>
<proteinExistence type="predicted"/>
<dbReference type="InterPro" id="IPR023213">
    <property type="entry name" value="CAT-like_dom_sf"/>
</dbReference>
<gene>
    <name evidence="2" type="ORF">AK830_g4458</name>
</gene>
<evidence type="ECO:0000256" key="1">
    <source>
        <dbReference type="ARBA" id="ARBA00022679"/>
    </source>
</evidence>
<dbReference type="EMBL" id="LKCW01000054">
    <property type="protein sequence ID" value="KPM42094.1"/>
    <property type="molecule type" value="Genomic_DNA"/>
</dbReference>
<protein>
    <recommendedName>
        <fullName evidence="4">Transferase family protein</fullName>
    </recommendedName>
</protein>
<reference evidence="2 3" key="1">
    <citation type="submission" date="2015-09" db="EMBL/GenBank/DDBJ databases">
        <title>Draft genome of a European isolate of the apple canker pathogen Neonectria ditissima.</title>
        <authorList>
            <person name="Gomez-Cortecero A."/>
            <person name="Harrison R.J."/>
            <person name="Armitage A.D."/>
        </authorList>
    </citation>
    <scope>NUCLEOTIDE SEQUENCE [LARGE SCALE GENOMIC DNA]</scope>
    <source>
        <strain evidence="2 3">R09/05</strain>
    </source>
</reference>